<evidence type="ECO:0000256" key="1">
    <source>
        <dbReference type="SAM" id="MobiDB-lite"/>
    </source>
</evidence>
<evidence type="ECO:0000313" key="3">
    <source>
        <dbReference type="Proteomes" id="UP001501170"/>
    </source>
</evidence>
<comment type="caution">
    <text evidence="2">The sequence shown here is derived from an EMBL/GenBank/DDBJ whole genome shotgun (WGS) entry which is preliminary data.</text>
</comment>
<feature type="compositionally biased region" description="Basic and acidic residues" evidence="1">
    <location>
        <begin position="30"/>
        <end position="42"/>
    </location>
</feature>
<keyword evidence="2" id="KW-0449">Lipoprotein</keyword>
<reference evidence="2 3" key="1">
    <citation type="journal article" date="2019" name="Int. J. Syst. Evol. Microbiol.">
        <title>The Global Catalogue of Microorganisms (GCM) 10K type strain sequencing project: providing services to taxonomists for standard genome sequencing and annotation.</title>
        <authorList>
            <consortium name="The Broad Institute Genomics Platform"/>
            <consortium name="The Broad Institute Genome Sequencing Center for Infectious Disease"/>
            <person name="Wu L."/>
            <person name="Ma J."/>
        </authorList>
    </citation>
    <scope>NUCLEOTIDE SEQUENCE [LARGE SCALE GENOMIC DNA]</scope>
    <source>
        <strain evidence="2 3">JCM 16227</strain>
    </source>
</reference>
<accession>A0ABN3HZ30</accession>
<sequence>MTALATSTVILAAGCGADEPAPQNGSAGSDRPHGYVEGAKEKSEPQIALAVAARNGKKLSFLDPAEESTVTVDLTTEAQRLDEDGRFVYVIDGDTLEVVDSGGWTVDHGDHVHYYRATTEPLGTLTVPAAVTTVSGADEITAVGARGGSVTVLDRRGLENGSAPRPISTIDTRSSAGFAVPYADGLVLGLGDGPDRPASRVVFTDRDGNPRRPAQPCVDPQGPALLRNAVAVSCAEAIILFTDRGGEVAAQVLDYGRRGPRAGAFGVRPRSNRAVAATAAGSWLLDSSAGSLRWVPSADRLSAALAPGRDETLIVLTDDGELRTLAVDPATGAGRPVATAGASAGMAGKVLTADTGRAYLSEPTARAVHEFDYGDSLRRTRTLPVDVEPELMVEVGR</sequence>
<name>A0ABN3HZ30_9ACTN</name>
<keyword evidence="3" id="KW-1185">Reference proteome</keyword>
<evidence type="ECO:0000313" key="2">
    <source>
        <dbReference type="EMBL" id="GAA2390659.1"/>
    </source>
</evidence>
<proteinExistence type="predicted"/>
<dbReference type="RefSeq" id="WP_045538210.1">
    <property type="nucleotide sequence ID" value="NZ_BAAARB010000023.1"/>
</dbReference>
<feature type="region of interest" description="Disordered" evidence="1">
    <location>
        <begin position="17"/>
        <end position="42"/>
    </location>
</feature>
<dbReference type="EMBL" id="BAAARB010000023">
    <property type="protein sequence ID" value="GAA2390659.1"/>
    <property type="molecule type" value="Genomic_DNA"/>
</dbReference>
<gene>
    <name evidence="2" type="ORF">GCM10009855_33370</name>
</gene>
<organism evidence="2 3">
    <name type="scientific">Gordonia cholesterolivorans</name>
    <dbReference type="NCBI Taxonomy" id="559625"/>
    <lineage>
        <taxon>Bacteria</taxon>
        <taxon>Bacillati</taxon>
        <taxon>Actinomycetota</taxon>
        <taxon>Actinomycetes</taxon>
        <taxon>Mycobacteriales</taxon>
        <taxon>Gordoniaceae</taxon>
        <taxon>Gordonia</taxon>
    </lineage>
</organism>
<dbReference type="Proteomes" id="UP001501170">
    <property type="component" value="Unassembled WGS sequence"/>
</dbReference>
<protein>
    <submittedName>
        <fullName evidence="2">Lipoprotein</fullName>
    </submittedName>
</protein>
<dbReference type="SUPFAM" id="SSF101898">
    <property type="entry name" value="NHL repeat"/>
    <property type="match status" value="1"/>
</dbReference>